<organism evidence="5 6">
    <name type="scientific">Streptomyces caelestis</name>
    <dbReference type="NCBI Taxonomy" id="36816"/>
    <lineage>
        <taxon>Bacteria</taxon>
        <taxon>Bacillati</taxon>
        <taxon>Actinomycetota</taxon>
        <taxon>Actinomycetes</taxon>
        <taxon>Kitasatosporales</taxon>
        <taxon>Streptomycetaceae</taxon>
        <taxon>Streptomyces</taxon>
    </lineage>
</organism>
<comment type="caution">
    <text evidence="5">The sequence shown here is derived from an EMBL/GenBank/DDBJ whole genome shotgun (WGS) entry which is preliminary data.</text>
</comment>
<dbReference type="InterPro" id="IPR055123">
    <property type="entry name" value="SpnB-like_Rossmann"/>
</dbReference>
<feature type="domain" description="Polyketide synthase extender module SpnB-like Rossmann fold" evidence="4">
    <location>
        <begin position="1"/>
        <end position="57"/>
    </location>
</feature>
<reference evidence="5 6" key="1">
    <citation type="submission" date="2015-07" db="EMBL/GenBank/DDBJ databases">
        <authorList>
            <person name="Noorani M."/>
        </authorList>
    </citation>
    <scope>NUCLEOTIDE SEQUENCE [LARGE SCALE GENOMIC DNA]</scope>
    <source>
        <strain evidence="5 6">NRRL B-24567</strain>
    </source>
</reference>
<sequence>APVWGLVRAALAENPGRFALADVGAGTDAEVDAAVAAVAAGEPEVAVRDGAVLVPRLTRLPSTASEDVPALDGTGAVLVTGGTGGLGAVVARYLVAERGVRDLVLTSRRGPDA</sequence>
<dbReference type="PANTHER" id="PTHR43775:SF51">
    <property type="entry name" value="INACTIVE PHENOLPHTHIOCEROL SYNTHESIS POLYKETIDE SYNTHASE TYPE I PKS1-RELATED"/>
    <property type="match status" value="1"/>
</dbReference>
<evidence type="ECO:0000313" key="6">
    <source>
        <dbReference type="Proteomes" id="UP000037773"/>
    </source>
</evidence>
<dbReference type="RefSeq" id="WP_037805374.1">
    <property type="nucleotide sequence ID" value="NZ_LGCN01000098.1"/>
</dbReference>
<dbReference type="InterPro" id="IPR013968">
    <property type="entry name" value="PKS_KR"/>
</dbReference>
<dbReference type="EMBL" id="LGCN01000098">
    <property type="protein sequence ID" value="KOT41575.1"/>
    <property type="molecule type" value="Genomic_DNA"/>
</dbReference>
<dbReference type="InterPro" id="IPR036291">
    <property type="entry name" value="NAD(P)-bd_dom_sf"/>
</dbReference>
<dbReference type="Proteomes" id="UP000037773">
    <property type="component" value="Unassembled WGS sequence"/>
</dbReference>
<feature type="non-terminal residue" evidence="5">
    <location>
        <position position="1"/>
    </location>
</feature>
<evidence type="ECO:0000259" key="3">
    <source>
        <dbReference type="Pfam" id="PF08659"/>
    </source>
</evidence>
<dbReference type="PATRIC" id="fig|36816.3.peg.2158"/>
<keyword evidence="6" id="KW-1185">Reference proteome</keyword>
<evidence type="ECO:0000313" key="5">
    <source>
        <dbReference type="EMBL" id="KOT41575.1"/>
    </source>
</evidence>
<dbReference type="Pfam" id="PF22953">
    <property type="entry name" value="SpnB_Rossmann"/>
    <property type="match status" value="1"/>
</dbReference>
<dbReference type="AlphaFoldDB" id="A0A0M9X9X8"/>
<keyword evidence="2" id="KW-0511">Multifunctional enzyme</keyword>
<dbReference type="Gene3D" id="3.40.50.720">
    <property type="entry name" value="NAD(P)-binding Rossmann-like Domain"/>
    <property type="match status" value="1"/>
</dbReference>
<name>A0A0M9X9X8_9ACTN</name>
<accession>A0A0M9X9X8</accession>
<feature type="domain" description="Ketoreductase (KR)" evidence="3">
    <location>
        <begin position="75"/>
        <end position="111"/>
    </location>
</feature>
<dbReference type="InterPro" id="IPR050091">
    <property type="entry name" value="PKS_NRPS_Biosynth_Enz"/>
</dbReference>
<dbReference type="SUPFAM" id="SSF51735">
    <property type="entry name" value="NAD(P)-binding Rossmann-fold domains"/>
    <property type="match status" value="2"/>
</dbReference>
<feature type="non-terminal residue" evidence="5">
    <location>
        <position position="113"/>
    </location>
</feature>
<dbReference type="PANTHER" id="PTHR43775">
    <property type="entry name" value="FATTY ACID SYNTHASE"/>
    <property type="match status" value="1"/>
</dbReference>
<evidence type="ECO:0000259" key="4">
    <source>
        <dbReference type="Pfam" id="PF22953"/>
    </source>
</evidence>
<keyword evidence="1" id="KW-0808">Transferase</keyword>
<dbReference type="GO" id="GO:0004312">
    <property type="term" value="F:fatty acid synthase activity"/>
    <property type="evidence" value="ECO:0007669"/>
    <property type="project" value="TreeGrafter"/>
</dbReference>
<dbReference type="GO" id="GO:0006633">
    <property type="term" value="P:fatty acid biosynthetic process"/>
    <property type="evidence" value="ECO:0007669"/>
    <property type="project" value="TreeGrafter"/>
</dbReference>
<proteinExistence type="predicted"/>
<evidence type="ECO:0000256" key="2">
    <source>
        <dbReference type="ARBA" id="ARBA00023268"/>
    </source>
</evidence>
<protein>
    <submittedName>
        <fullName evidence="5">Uncharacterized protein</fullName>
    </submittedName>
</protein>
<gene>
    <name evidence="5" type="ORF">ADK41_09995</name>
</gene>
<evidence type="ECO:0000256" key="1">
    <source>
        <dbReference type="ARBA" id="ARBA00022679"/>
    </source>
</evidence>
<dbReference type="Pfam" id="PF08659">
    <property type="entry name" value="KR"/>
    <property type="match status" value="1"/>
</dbReference>